<evidence type="ECO:0000313" key="4">
    <source>
        <dbReference type="Proteomes" id="UP000376575"/>
    </source>
</evidence>
<proteinExistence type="inferred from homology"/>
<comment type="caution">
    <text evidence="3">The sequence shown here is derived from an EMBL/GenBank/DDBJ whole genome shotgun (WGS) entry which is preliminary data.</text>
</comment>
<evidence type="ECO:0000256" key="1">
    <source>
        <dbReference type="ARBA" id="ARBA00043985"/>
    </source>
</evidence>
<feature type="coiled-coil region" evidence="2">
    <location>
        <begin position="19"/>
        <end position="93"/>
    </location>
</feature>
<name>A0A5J4FEU9_MICAE</name>
<dbReference type="RefSeq" id="WP_151696916.1">
    <property type="nucleotide sequence ID" value="NZ_BJKP01000036.1"/>
</dbReference>
<evidence type="ECO:0000256" key="2">
    <source>
        <dbReference type="SAM" id="Coils"/>
    </source>
</evidence>
<dbReference type="Pfam" id="PF04012">
    <property type="entry name" value="PspA_IM30"/>
    <property type="match status" value="1"/>
</dbReference>
<dbReference type="EMBL" id="BJKP01000036">
    <property type="protein sequence ID" value="GEA28510.1"/>
    <property type="molecule type" value="Genomic_DNA"/>
</dbReference>
<dbReference type="InterPro" id="IPR007157">
    <property type="entry name" value="PspA_VIPP1"/>
</dbReference>
<evidence type="ECO:0008006" key="5">
    <source>
        <dbReference type="Google" id="ProtNLM"/>
    </source>
</evidence>
<dbReference type="PANTHER" id="PTHR31088">
    <property type="entry name" value="MEMBRANE-ASSOCIATED PROTEIN VIPP1, CHLOROPLASTIC"/>
    <property type="match status" value="1"/>
</dbReference>
<sequence length="318" mass="36140">MRDDLSNLRSSIIEVIALQKRAEQHYNQAQAEVLKWEKRVKIALDKGDESLAQEANIKKKHHINTANIIKNQLEKLNIQVDKLKEKLPILERKINEKSIGSIDTSIDKAVFEVPGGKVIQLQEPSQIYDELDGIAIEKKLPRLDMAEIITLQKRAEQQYNKELAEILKWDRRAKLARYEVDYSLVREAFRQKENHINIANIIKSQIEQIKTQVDTLQKNLTIFENGNNSISHSAFERMEAKFIQLESSSQADGELVDIDPLEAGSDVDDELALLKAQMSRGVLPSTTSNQSNLPPAATVRDSAVDAELEELRSKLKEL</sequence>
<reference evidence="3 4" key="1">
    <citation type="journal article" date="2019" name="FEMS Microbiol. Lett.">
        <title>A novel salt-tolerant genotype illuminates the sucrose gene evolution in freshwater bloom-forming cyanobacterium Microcystis aeruginosa.</title>
        <authorList>
            <person name="Tanabe Y."/>
            <person name="Yamaguchi H."/>
            <person name="Sano T."/>
            <person name="Kawachi M."/>
        </authorList>
    </citation>
    <scope>NUCLEOTIDE SEQUENCE [LARGE SCALE GENOMIC DNA]</scope>
    <source>
        <strain evidence="3 4">NIES-4325</strain>
    </source>
</reference>
<gene>
    <name evidence="3" type="ORF">MiAbW_03085</name>
</gene>
<dbReference type="Proteomes" id="UP000376575">
    <property type="component" value="Unassembled WGS sequence"/>
</dbReference>
<keyword evidence="2" id="KW-0175">Coiled coil</keyword>
<protein>
    <recommendedName>
        <fullName evidence="5">Phage shock protein A</fullName>
    </recommendedName>
</protein>
<evidence type="ECO:0000313" key="3">
    <source>
        <dbReference type="EMBL" id="GEA28510.1"/>
    </source>
</evidence>
<accession>A0A5J4FEU9</accession>
<dbReference type="PANTHER" id="PTHR31088:SF6">
    <property type="entry name" value="PHAGE SHOCK PROTEIN A"/>
    <property type="match status" value="1"/>
</dbReference>
<organism evidence="3 4">
    <name type="scientific">Microcystis aeruginosa NIES-4325</name>
    <dbReference type="NCBI Taxonomy" id="2569534"/>
    <lineage>
        <taxon>Bacteria</taxon>
        <taxon>Bacillati</taxon>
        <taxon>Cyanobacteriota</taxon>
        <taxon>Cyanophyceae</taxon>
        <taxon>Oscillatoriophycideae</taxon>
        <taxon>Chroococcales</taxon>
        <taxon>Microcystaceae</taxon>
        <taxon>Microcystis</taxon>
    </lineage>
</organism>
<comment type="similarity">
    <text evidence="1">Belongs to the PspA/Vipp/IM30 family.</text>
</comment>
<dbReference type="AlphaFoldDB" id="A0A5J4FEU9"/>